<feature type="region of interest" description="Disordered" evidence="1">
    <location>
        <begin position="15"/>
        <end position="34"/>
    </location>
</feature>
<dbReference type="Proteomes" id="UP000265515">
    <property type="component" value="Unassembled WGS sequence"/>
</dbReference>
<gene>
    <name evidence="2" type="ORF">CBR_g30424</name>
</gene>
<evidence type="ECO:0000313" key="2">
    <source>
        <dbReference type="EMBL" id="GBG80058.1"/>
    </source>
</evidence>
<dbReference type="AlphaFoldDB" id="A0A388LCP0"/>
<dbReference type="Gramene" id="GBG80058">
    <property type="protein sequence ID" value="GBG80058"/>
    <property type="gene ID" value="CBR_g30424"/>
</dbReference>
<feature type="compositionally biased region" description="Polar residues" evidence="1">
    <location>
        <begin position="21"/>
        <end position="34"/>
    </location>
</feature>
<keyword evidence="3" id="KW-1185">Reference proteome</keyword>
<evidence type="ECO:0000256" key="1">
    <source>
        <dbReference type="SAM" id="MobiDB-lite"/>
    </source>
</evidence>
<proteinExistence type="predicted"/>
<dbReference type="EMBL" id="BFEA01000335">
    <property type="protein sequence ID" value="GBG80058.1"/>
    <property type="molecule type" value="Genomic_DNA"/>
</dbReference>
<reference evidence="2 3" key="1">
    <citation type="journal article" date="2018" name="Cell">
        <title>The Chara Genome: Secondary Complexity and Implications for Plant Terrestrialization.</title>
        <authorList>
            <person name="Nishiyama T."/>
            <person name="Sakayama H."/>
            <person name="Vries J.D."/>
            <person name="Buschmann H."/>
            <person name="Saint-Marcoux D."/>
            <person name="Ullrich K.K."/>
            <person name="Haas F.B."/>
            <person name="Vanderstraeten L."/>
            <person name="Becker D."/>
            <person name="Lang D."/>
            <person name="Vosolsobe S."/>
            <person name="Rombauts S."/>
            <person name="Wilhelmsson P.K.I."/>
            <person name="Janitza P."/>
            <person name="Kern R."/>
            <person name="Heyl A."/>
            <person name="Rumpler F."/>
            <person name="Villalobos L.I.A.C."/>
            <person name="Clay J.M."/>
            <person name="Skokan R."/>
            <person name="Toyoda A."/>
            <person name="Suzuki Y."/>
            <person name="Kagoshima H."/>
            <person name="Schijlen E."/>
            <person name="Tajeshwar N."/>
            <person name="Catarino B."/>
            <person name="Hetherington A.J."/>
            <person name="Saltykova A."/>
            <person name="Bonnot C."/>
            <person name="Breuninger H."/>
            <person name="Symeonidi A."/>
            <person name="Radhakrishnan G.V."/>
            <person name="Van Nieuwerburgh F."/>
            <person name="Deforce D."/>
            <person name="Chang C."/>
            <person name="Karol K.G."/>
            <person name="Hedrich R."/>
            <person name="Ulvskov P."/>
            <person name="Glockner G."/>
            <person name="Delwiche C.F."/>
            <person name="Petrasek J."/>
            <person name="Van de Peer Y."/>
            <person name="Friml J."/>
            <person name="Beilby M."/>
            <person name="Dolan L."/>
            <person name="Kohara Y."/>
            <person name="Sugano S."/>
            <person name="Fujiyama A."/>
            <person name="Delaux P.-M."/>
            <person name="Quint M."/>
            <person name="TheiBen G."/>
            <person name="Hagemann M."/>
            <person name="Harholt J."/>
            <person name="Dunand C."/>
            <person name="Zachgo S."/>
            <person name="Langdale J."/>
            <person name="Maumus F."/>
            <person name="Straeten D.V.D."/>
            <person name="Gould S.B."/>
            <person name="Rensing S.A."/>
        </authorList>
    </citation>
    <scope>NUCLEOTIDE SEQUENCE [LARGE SCALE GENOMIC DNA]</scope>
    <source>
        <strain evidence="2 3">S276</strain>
    </source>
</reference>
<comment type="caution">
    <text evidence="2">The sequence shown here is derived from an EMBL/GenBank/DDBJ whole genome shotgun (WGS) entry which is preliminary data.</text>
</comment>
<accession>A0A388LCP0</accession>
<evidence type="ECO:0000313" key="3">
    <source>
        <dbReference type="Proteomes" id="UP000265515"/>
    </source>
</evidence>
<name>A0A388LCP0_CHABU</name>
<organism evidence="2 3">
    <name type="scientific">Chara braunii</name>
    <name type="common">Braun's stonewort</name>
    <dbReference type="NCBI Taxonomy" id="69332"/>
    <lineage>
        <taxon>Eukaryota</taxon>
        <taxon>Viridiplantae</taxon>
        <taxon>Streptophyta</taxon>
        <taxon>Charophyceae</taxon>
        <taxon>Charales</taxon>
        <taxon>Characeae</taxon>
        <taxon>Chara</taxon>
    </lineage>
</organism>
<sequence length="79" mass="8420">MDQSHHIIPFVERTAAGSSGVGTSLHTPEKAQTTTISENVASARRPFSASHSRMVPAAERVKSQAANLSILALRLVILL</sequence>
<protein>
    <submittedName>
        <fullName evidence="2">Uncharacterized protein</fullName>
    </submittedName>
</protein>